<dbReference type="PROSITE" id="PS51385">
    <property type="entry name" value="YJEF_N"/>
    <property type="match status" value="1"/>
</dbReference>
<evidence type="ECO:0000256" key="6">
    <source>
        <dbReference type="ARBA" id="ARBA00022741"/>
    </source>
</evidence>
<dbReference type="PANTHER" id="PTHR12592:SF0">
    <property type="entry name" value="ATP-DEPENDENT (S)-NAD(P)H-HYDRATE DEHYDRATASE"/>
    <property type="match status" value="1"/>
</dbReference>
<evidence type="ECO:0000256" key="7">
    <source>
        <dbReference type="ARBA" id="ARBA00022840"/>
    </source>
</evidence>
<comment type="catalytic activity">
    <reaction evidence="15 17 19">
        <text>(6S)-NADHX + ADP = AMP + phosphate + NADH + H(+)</text>
        <dbReference type="Rhea" id="RHEA:32223"/>
        <dbReference type="ChEBI" id="CHEBI:15378"/>
        <dbReference type="ChEBI" id="CHEBI:43474"/>
        <dbReference type="ChEBI" id="CHEBI:57945"/>
        <dbReference type="ChEBI" id="CHEBI:64074"/>
        <dbReference type="ChEBI" id="CHEBI:456215"/>
        <dbReference type="ChEBI" id="CHEBI:456216"/>
        <dbReference type="EC" id="4.2.1.136"/>
    </reaction>
</comment>
<feature type="binding site" evidence="17">
    <location>
        <begin position="400"/>
        <end position="404"/>
    </location>
    <ligand>
        <name>AMP</name>
        <dbReference type="ChEBI" id="CHEBI:456215"/>
    </ligand>
</feature>
<feature type="binding site" evidence="17">
    <location>
        <position position="430"/>
    </location>
    <ligand>
        <name>(6S)-NADPHX</name>
        <dbReference type="ChEBI" id="CHEBI:64076"/>
    </ligand>
</feature>
<comment type="function">
    <text evidence="17">Catalyzes the dehydration of the S-form of NAD(P)HX at the expense of ADP, which is converted to AMP. Together with NAD(P)HX epimerase, which catalyzes the epimerization of the S- and R-forms, the enzyme allows the repair of both epimers of NAD(P)HX, a damaged form of NAD(P)H that is a result of enzymatic or heat-dependent hydration.</text>
</comment>
<dbReference type="NCBIfam" id="TIGR00197">
    <property type="entry name" value="yjeF_nterm"/>
    <property type="match status" value="1"/>
</dbReference>
<dbReference type="Proteomes" id="UP000614811">
    <property type="component" value="Unassembled WGS sequence"/>
</dbReference>
<feature type="binding site" evidence="17">
    <location>
        <position position="314"/>
    </location>
    <ligand>
        <name>(6S)-NADPHX</name>
        <dbReference type="ChEBI" id="CHEBI:64076"/>
    </ligand>
</feature>
<evidence type="ECO:0000259" key="21">
    <source>
        <dbReference type="PROSITE" id="PS51385"/>
    </source>
</evidence>
<dbReference type="SUPFAM" id="SSF64153">
    <property type="entry name" value="YjeF N-terminal domain-like"/>
    <property type="match status" value="1"/>
</dbReference>
<evidence type="ECO:0000256" key="13">
    <source>
        <dbReference type="ARBA" id="ARBA00023268"/>
    </source>
</evidence>
<comment type="similarity">
    <text evidence="17">Belongs to the NnrD/CARKD family.</text>
</comment>
<proteinExistence type="inferred from homology"/>
<reference evidence="22" key="2">
    <citation type="submission" date="2020-09" db="EMBL/GenBank/DDBJ databases">
        <authorList>
            <person name="Sun Q."/>
            <person name="Kim S."/>
        </authorList>
    </citation>
    <scope>NUCLEOTIDE SEQUENCE</scope>
    <source>
        <strain evidence="22">KCTC 12711</strain>
    </source>
</reference>
<feature type="binding site" evidence="18">
    <location>
        <position position="61"/>
    </location>
    <ligand>
        <name>K(+)</name>
        <dbReference type="ChEBI" id="CHEBI:29103"/>
    </ligand>
</feature>
<keyword evidence="12 17" id="KW-0456">Lyase</keyword>
<dbReference type="EMBL" id="BMXA01000001">
    <property type="protein sequence ID" value="GGZ98484.1"/>
    <property type="molecule type" value="Genomic_DNA"/>
</dbReference>
<evidence type="ECO:0000256" key="19">
    <source>
        <dbReference type="PIRNR" id="PIRNR017184"/>
    </source>
</evidence>
<keyword evidence="7 17" id="KW-0067">ATP-binding</keyword>
<evidence type="ECO:0000256" key="1">
    <source>
        <dbReference type="ARBA" id="ARBA00000013"/>
    </source>
</evidence>
<comment type="cofactor">
    <cofactor evidence="18 19">
        <name>K(+)</name>
        <dbReference type="ChEBI" id="CHEBI:29103"/>
    </cofactor>
    <text evidence="18 19">Binds 1 potassium ion per subunit.</text>
</comment>
<accession>A0A918RJ00</accession>
<comment type="caution">
    <text evidence="18">Lacks conserved residue(s) required for the propagation of feature annotation.</text>
</comment>
<dbReference type="PANTHER" id="PTHR12592">
    <property type="entry name" value="ATP-DEPENDENT (S)-NAD(P)H-HYDRATE DEHYDRATASE FAMILY MEMBER"/>
    <property type="match status" value="1"/>
</dbReference>
<evidence type="ECO:0000256" key="5">
    <source>
        <dbReference type="ARBA" id="ARBA00022723"/>
    </source>
</evidence>
<reference evidence="22" key="1">
    <citation type="journal article" date="2014" name="Int. J. Syst. Evol. Microbiol.">
        <title>Complete genome sequence of Corynebacterium casei LMG S-19264T (=DSM 44701T), isolated from a smear-ripened cheese.</title>
        <authorList>
            <consortium name="US DOE Joint Genome Institute (JGI-PGF)"/>
            <person name="Walter F."/>
            <person name="Albersmeier A."/>
            <person name="Kalinowski J."/>
            <person name="Ruckert C."/>
        </authorList>
    </citation>
    <scope>NUCLEOTIDE SEQUENCE</scope>
    <source>
        <strain evidence="22">KCTC 12711</strain>
    </source>
</reference>
<comment type="caution">
    <text evidence="22">The sequence shown here is derived from an EMBL/GenBank/DDBJ whole genome shotgun (WGS) entry which is preliminary data.</text>
</comment>
<dbReference type="InterPro" id="IPR017953">
    <property type="entry name" value="Carbohydrate_kinase_pred_CS"/>
</dbReference>
<feature type="binding site" evidence="18">
    <location>
        <begin position="128"/>
        <end position="134"/>
    </location>
    <ligand>
        <name>(6S)-NADPHX</name>
        <dbReference type="ChEBI" id="CHEBI:64076"/>
    </ligand>
</feature>
<evidence type="ECO:0000256" key="14">
    <source>
        <dbReference type="ARBA" id="ARBA00025153"/>
    </source>
</evidence>
<keyword evidence="8 17" id="KW-0521">NADP</keyword>
<feature type="binding site" evidence="18">
    <location>
        <position position="157"/>
    </location>
    <ligand>
        <name>(6S)-NADPHX</name>
        <dbReference type="ChEBI" id="CHEBI:64076"/>
    </ligand>
</feature>
<keyword evidence="23" id="KW-1185">Reference proteome</keyword>
<feature type="binding site" evidence="17">
    <location>
        <position position="255"/>
    </location>
    <ligand>
        <name>(6S)-NADPHX</name>
        <dbReference type="ChEBI" id="CHEBI:64076"/>
    </ligand>
</feature>
<comment type="similarity">
    <text evidence="4 19">In the C-terminal section; belongs to the NnrD/CARKD family.</text>
</comment>
<dbReference type="InterPro" id="IPR029056">
    <property type="entry name" value="Ribokinase-like"/>
</dbReference>
<comment type="similarity">
    <text evidence="3 19">In the N-terminal section; belongs to the NnrE/AIBP family.</text>
</comment>
<feature type="domain" description="YjeF N-terminal" evidence="21">
    <location>
        <begin position="11"/>
        <end position="214"/>
    </location>
</feature>
<dbReference type="InterPro" id="IPR004443">
    <property type="entry name" value="YjeF_N_dom"/>
</dbReference>
<feature type="binding site" evidence="18">
    <location>
        <begin position="60"/>
        <end position="64"/>
    </location>
    <ligand>
        <name>(6S)-NADPHX</name>
        <dbReference type="ChEBI" id="CHEBI:64076"/>
    </ligand>
</feature>
<dbReference type="HAMAP" id="MF_01966">
    <property type="entry name" value="NADHX_epimerase"/>
    <property type="match status" value="1"/>
</dbReference>
<comment type="function">
    <text evidence="18">Catalyzes the epimerization of the S- and R-forms of NAD(P)HX, a damaged form of NAD(P)H that is a result of enzymatic or heat-dependent hydration. This is a prerequisite for the S-specific NAD(P)H-hydrate dehydratase to allow the repair of both epimers of NAD(P)HX.</text>
</comment>
<dbReference type="GO" id="GO:0052856">
    <property type="term" value="F:NAD(P)HX epimerase activity"/>
    <property type="evidence" value="ECO:0007669"/>
    <property type="project" value="UniProtKB-UniRule"/>
</dbReference>
<dbReference type="Pfam" id="PF01256">
    <property type="entry name" value="Carb_kinase"/>
    <property type="match status" value="1"/>
</dbReference>
<comment type="catalytic activity">
    <reaction evidence="16 17 19">
        <text>(6S)-NADPHX + ADP = AMP + phosphate + NADPH + H(+)</text>
        <dbReference type="Rhea" id="RHEA:32235"/>
        <dbReference type="ChEBI" id="CHEBI:15378"/>
        <dbReference type="ChEBI" id="CHEBI:43474"/>
        <dbReference type="ChEBI" id="CHEBI:57783"/>
        <dbReference type="ChEBI" id="CHEBI:64076"/>
        <dbReference type="ChEBI" id="CHEBI:456215"/>
        <dbReference type="ChEBI" id="CHEBI:456216"/>
        <dbReference type="EC" id="4.2.1.136"/>
    </reaction>
</comment>
<evidence type="ECO:0000313" key="22">
    <source>
        <dbReference type="EMBL" id="GGZ98484.1"/>
    </source>
</evidence>
<dbReference type="GO" id="GO:0046872">
    <property type="term" value="F:metal ion binding"/>
    <property type="evidence" value="ECO:0007669"/>
    <property type="project" value="UniProtKB-UniRule"/>
</dbReference>
<dbReference type="CDD" id="cd01171">
    <property type="entry name" value="YXKO-related"/>
    <property type="match status" value="1"/>
</dbReference>
<keyword evidence="6 17" id="KW-0547">Nucleotide-binding</keyword>
<dbReference type="GO" id="GO:0046496">
    <property type="term" value="P:nicotinamide nucleotide metabolic process"/>
    <property type="evidence" value="ECO:0007669"/>
    <property type="project" value="UniProtKB-UniRule"/>
</dbReference>
<dbReference type="GO" id="GO:0052855">
    <property type="term" value="F:ADP-dependent NAD(P)H-hydrate dehydratase activity"/>
    <property type="evidence" value="ECO:0007669"/>
    <property type="project" value="UniProtKB-UniRule"/>
</dbReference>
<dbReference type="NCBIfam" id="TIGR00196">
    <property type="entry name" value="yjeF_cterm"/>
    <property type="match status" value="1"/>
</dbReference>
<evidence type="ECO:0000313" key="23">
    <source>
        <dbReference type="Proteomes" id="UP000614811"/>
    </source>
</evidence>
<evidence type="ECO:0000259" key="20">
    <source>
        <dbReference type="PROSITE" id="PS51383"/>
    </source>
</evidence>
<feature type="binding site" evidence="17">
    <location>
        <position position="429"/>
    </location>
    <ligand>
        <name>AMP</name>
        <dbReference type="ChEBI" id="CHEBI:456215"/>
    </ligand>
</feature>
<keyword evidence="5 18" id="KW-0479">Metal-binding</keyword>
<evidence type="ECO:0000256" key="16">
    <source>
        <dbReference type="ARBA" id="ARBA00049209"/>
    </source>
</evidence>
<comment type="similarity">
    <text evidence="18">Belongs to the NnrE/AIBP family.</text>
</comment>
<evidence type="ECO:0000256" key="4">
    <source>
        <dbReference type="ARBA" id="ARBA00009524"/>
    </source>
</evidence>
<evidence type="ECO:0000256" key="15">
    <source>
        <dbReference type="ARBA" id="ARBA00048238"/>
    </source>
</evidence>
<dbReference type="GO" id="GO:0110051">
    <property type="term" value="P:metabolite repair"/>
    <property type="evidence" value="ECO:0007669"/>
    <property type="project" value="TreeGrafter"/>
</dbReference>
<evidence type="ECO:0000256" key="12">
    <source>
        <dbReference type="ARBA" id="ARBA00023239"/>
    </source>
</evidence>
<keyword evidence="13" id="KW-0511">Multifunctional enzyme</keyword>
<evidence type="ECO:0000256" key="8">
    <source>
        <dbReference type="ARBA" id="ARBA00022857"/>
    </source>
</evidence>
<comment type="cofactor">
    <cofactor evidence="17">
        <name>Mg(2+)</name>
        <dbReference type="ChEBI" id="CHEBI:18420"/>
    </cofactor>
</comment>
<evidence type="ECO:0000256" key="3">
    <source>
        <dbReference type="ARBA" id="ARBA00006001"/>
    </source>
</evidence>
<dbReference type="Gene3D" id="3.40.50.10260">
    <property type="entry name" value="YjeF N-terminal domain"/>
    <property type="match status" value="1"/>
</dbReference>
<organism evidence="22 23">
    <name type="scientific">Arenicella chitinivorans</name>
    <dbReference type="NCBI Taxonomy" id="1329800"/>
    <lineage>
        <taxon>Bacteria</taxon>
        <taxon>Pseudomonadati</taxon>
        <taxon>Pseudomonadota</taxon>
        <taxon>Gammaproteobacteria</taxon>
        <taxon>Arenicellales</taxon>
        <taxon>Arenicellaceae</taxon>
        <taxon>Arenicella</taxon>
    </lineage>
</organism>
<dbReference type="InterPro" id="IPR030677">
    <property type="entry name" value="Nnr"/>
</dbReference>
<feature type="binding site" evidence="17">
    <location>
        <position position="363"/>
    </location>
    <ligand>
        <name>(6S)-NADPHX</name>
        <dbReference type="ChEBI" id="CHEBI:64076"/>
    </ligand>
</feature>
<keyword evidence="10 17" id="KW-0520">NAD</keyword>
<protein>
    <recommendedName>
        <fullName evidence="19">Bifunctional NAD(P)H-hydrate repair enzyme</fullName>
    </recommendedName>
    <alternativeName>
        <fullName evidence="19">Nicotinamide nucleotide repair protein</fullName>
    </alternativeName>
    <domain>
        <recommendedName>
            <fullName evidence="19">ADP-dependent (S)-NAD(P)H-hydrate dehydratase</fullName>
            <ecNumber evidence="19">4.2.1.136</ecNumber>
        </recommendedName>
        <alternativeName>
            <fullName evidence="19">ADP-dependent NAD(P)HX dehydratase</fullName>
        </alternativeName>
    </domain>
    <domain>
        <recommendedName>
            <fullName evidence="19">NAD(P)H-hydrate epimerase</fullName>
            <ecNumber evidence="19">5.1.99.6</ecNumber>
        </recommendedName>
    </domain>
</protein>
<dbReference type="AlphaFoldDB" id="A0A918RJ00"/>
<comment type="catalytic activity">
    <reaction evidence="1 18 19">
        <text>(6R)-NADHX = (6S)-NADHX</text>
        <dbReference type="Rhea" id="RHEA:32215"/>
        <dbReference type="ChEBI" id="CHEBI:64074"/>
        <dbReference type="ChEBI" id="CHEBI:64075"/>
        <dbReference type="EC" id="5.1.99.6"/>
    </reaction>
</comment>
<feature type="domain" description="YjeF C-terminal" evidence="20">
    <location>
        <begin position="220"/>
        <end position="489"/>
    </location>
</feature>
<dbReference type="PROSITE" id="PS51383">
    <property type="entry name" value="YJEF_C_3"/>
    <property type="match status" value="1"/>
</dbReference>
<comment type="function">
    <text evidence="14 19">Bifunctional enzyme that catalyzes the epimerization of the S- and R-forms of NAD(P)HX and the dehydration of the S-form of NAD(P)HX at the expense of ADP, which is converted to AMP. This allows the repair of both epimers of NAD(P)HX, a damaged form of NAD(P)H that is a result of enzymatic or heat-dependent hydration.</text>
</comment>
<sequence>MDSHIFTGTAVQAIDRYLINDLGKQSAELMQLAGESAFALLQQRFDETARSMLVLCGPGNNGGDGFVVALEALRADWPVQCVAASAPKSEAAKQAFNRYREAGGQLSPVDQVMGGETCYEVVVDALLGLGQNGAPRGLIAELVQWSNEQNAFRLALDVPTGLDADTGSVREPIFSADLTITFLAHKLGLLTGAGVNHVGDLVLETLDVTPAERGHVAPVANLLQPPKLPSRRPDSHKGTYGHVVVVGGDNGMFGATLLAGGAALRSGAGKVTLASTTGHLDKAAYWMPELMSTVIEVDASPAIASSEILAVGPGLGTDEWGRHAFEWSLQQINDLVIDADALNLLAEHDEQFPSDRRVVLTPHPGEAARLLHSTTAQVQLNRLSTVSQIARKYRAICVLKGAGTLIADPTGRVALCNLGNPGMASAGMGDVLTGVIAALLAQGHRPFDAACAGVWLHAKAADIAKSDIGEAGLIATDVIQQLPLTLVRCQQS</sequence>
<feature type="binding site" evidence="18">
    <location>
        <position position="124"/>
    </location>
    <ligand>
        <name>K(+)</name>
        <dbReference type="ChEBI" id="CHEBI:29103"/>
    </ligand>
</feature>
<dbReference type="PROSITE" id="PS01050">
    <property type="entry name" value="YJEF_C_2"/>
    <property type="match status" value="1"/>
</dbReference>
<evidence type="ECO:0000256" key="11">
    <source>
        <dbReference type="ARBA" id="ARBA00023235"/>
    </source>
</evidence>
<evidence type="ECO:0000256" key="17">
    <source>
        <dbReference type="HAMAP-Rule" id="MF_01965"/>
    </source>
</evidence>
<comment type="subunit">
    <text evidence="17">Homotetramer.</text>
</comment>
<evidence type="ECO:0000256" key="10">
    <source>
        <dbReference type="ARBA" id="ARBA00023027"/>
    </source>
</evidence>
<dbReference type="PIRSF" id="PIRSF017184">
    <property type="entry name" value="Nnr"/>
    <property type="match status" value="1"/>
</dbReference>
<dbReference type="GO" id="GO:0005524">
    <property type="term" value="F:ATP binding"/>
    <property type="evidence" value="ECO:0007669"/>
    <property type="project" value="UniProtKB-UniRule"/>
</dbReference>
<evidence type="ECO:0000256" key="18">
    <source>
        <dbReference type="HAMAP-Rule" id="MF_01966"/>
    </source>
</evidence>
<comment type="catalytic activity">
    <reaction evidence="2 18 19">
        <text>(6R)-NADPHX = (6S)-NADPHX</text>
        <dbReference type="Rhea" id="RHEA:32227"/>
        <dbReference type="ChEBI" id="CHEBI:64076"/>
        <dbReference type="ChEBI" id="CHEBI:64077"/>
        <dbReference type="EC" id="5.1.99.6"/>
    </reaction>
</comment>
<dbReference type="Pfam" id="PF03853">
    <property type="entry name" value="YjeF_N"/>
    <property type="match status" value="1"/>
</dbReference>
<dbReference type="EC" id="5.1.99.6" evidence="19"/>
<keyword evidence="11 18" id="KW-0413">Isomerase</keyword>
<evidence type="ECO:0000256" key="2">
    <source>
        <dbReference type="ARBA" id="ARBA00000909"/>
    </source>
</evidence>
<dbReference type="Gene3D" id="3.40.1190.20">
    <property type="match status" value="1"/>
</dbReference>
<name>A0A918RJ00_9GAMM</name>
<dbReference type="HAMAP" id="MF_01965">
    <property type="entry name" value="NADHX_dehydratase"/>
    <property type="match status" value="1"/>
</dbReference>
<keyword evidence="9 18" id="KW-0630">Potassium</keyword>
<dbReference type="EC" id="4.2.1.136" evidence="19"/>
<dbReference type="RefSeq" id="WP_189398303.1">
    <property type="nucleotide sequence ID" value="NZ_BMXA01000001.1"/>
</dbReference>
<dbReference type="InterPro" id="IPR036652">
    <property type="entry name" value="YjeF_N_dom_sf"/>
</dbReference>
<dbReference type="InterPro" id="IPR000631">
    <property type="entry name" value="CARKD"/>
</dbReference>
<gene>
    <name evidence="18" type="primary">nnrE</name>
    <name evidence="17" type="synonym">nnrD</name>
    <name evidence="22" type="ORF">GCM10008090_03710</name>
</gene>
<evidence type="ECO:0000256" key="9">
    <source>
        <dbReference type="ARBA" id="ARBA00022958"/>
    </source>
</evidence>
<dbReference type="SUPFAM" id="SSF53613">
    <property type="entry name" value="Ribokinase-like"/>
    <property type="match status" value="1"/>
</dbReference>
<feature type="binding site" evidence="18">
    <location>
        <position position="160"/>
    </location>
    <ligand>
        <name>K(+)</name>
        <dbReference type="ChEBI" id="CHEBI:29103"/>
    </ligand>
</feature>